<evidence type="ECO:0000256" key="10">
    <source>
        <dbReference type="RuleBase" id="RU361274"/>
    </source>
</evidence>
<sequence>MILPNWPIQHRVSALSTTRLGGDSQGPFDSFNLGYHVGDSIAAVDSNHQRLLEYLPRPAQWLEQVHGAKVYALTSRTASIPWPKADALYTRIAQQPLAVMTADCLPILLCNEQGTEVAAIHGGWRPLVQGVIANTLRLFDSSAEQLYAWLGPAIGPLRFEVGEEVKAQFCAQSSAHHSDFSLQENGKYLADIYSIARRQLAQAGVIRIFGGQFCTVTQSELFFSYRRDGQTGRMASLIWRN</sequence>
<evidence type="ECO:0000256" key="4">
    <source>
        <dbReference type="ARBA" id="ARBA00022723"/>
    </source>
</evidence>
<dbReference type="NCBIfam" id="TIGR00726">
    <property type="entry name" value="peptidoglycan editing factor PgeF"/>
    <property type="match status" value="1"/>
</dbReference>
<dbReference type="PANTHER" id="PTHR30616:SF2">
    <property type="entry name" value="PURINE NUCLEOSIDE PHOSPHORYLASE LACC1"/>
    <property type="match status" value="1"/>
</dbReference>
<evidence type="ECO:0000256" key="6">
    <source>
        <dbReference type="ARBA" id="ARBA00022833"/>
    </source>
</evidence>
<dbReference type="EMBL" id="MNAN01000032">
    <property type="protein sequence ID" value="OHU95043.1"/>
    <property type="molecule type" value="Genomic_DNA"/>
</dbReference>
<dbReference type="InterPro" id="IPR011324">
    <property type="entry name" value="Cytotoxic_necrot_fac-like_cat"/>
</dbReference>
<keyword evidence="4" id="KW-0479">Metal-binding</keyword>
<keyword evidence="12" id="KW-1185">Reference proteome</keyword>
<evidence type="ECO:0000256" key="2">
    <source>
        <dbReference type="ARBA" id="ARBA00007353"/>
    </source>
</evidence>
<dbReference type="Gene3D" id="3.60.140.10">
    <property type="entry name" value="CNF1/YfiH-like putative cysteine hydrolases"/>
    <property type="match status" value="1"/>
</dbReference>
<dbReference type="AlphaFoldDB" id="A0A1S1N6Q3"/>
<evidence type="ECO:0000256" key="8">
    <source>
        <dbReference type="ARBA" id="ARBA00048968"/>
    </source>
</evidence>
<organism evidence="11 12">
    <name type="scientific">Pseudoalteromonas byunsanensis</name>
    <dbReference type="NCBI Taxonomy" id="327939"/>
    <lineage>
        <taxon>Bacteria</taxon>
        <taxon>Pseudomonadati</taxon>
        <taxon>Pseudomonadota</taxon>
        <taxon>Gammaproteobacteria</taxon>
        <taxon>Alteromonadales</taxon>
        <taxon>Pseudoalteromonadaceae</taxon>
        <taxon>Pseudoalteromonas</taxon>
    </lineage>
</organism>
<comment type="similarity">
    <text evidence="2 10">Belongs to the purine nucleoside phosphorylase YfiH/LACC1 family.</text>
</comment>
<dbReference type="InterPro" id="IPR038371">
    <property type="entry name" value="Cu_polyphenol_OxRdtase_sf"/>
</dbReference>
<dbReference type="GO" id="GO:0016787">
    <property type="term" value="F:hydrolase activity"/>
    <property type="evidence" value="ECO:0007669"/>
    <property type="project" value="UniProtKB-KW"/>
</dbReference>
<dbReference type="CDD" id="cd16833">
    <property type="entry name" value="YfiH"/>
    <property type="match status" value="1"/>
</dbReference>
<evidence type="ECO:0000256" key="1">
    <source>
        <dbReference type="ARBA" id="ARBA00000553"/>
    </source>
</evidence>
<dbReference type="OrthoDB" id="4279at2"/>
<name>A0A1S1N6Q3_9GAMM</name>
<reference evidence="11 12" key="1">
    <citation type="submission" date="2016-10" db="EMBL/GenBank/DDBJ databases">
        <title>Pseudoalteromonas amylolytica sp. nov., isolated from the surface seawater.</title>
        <authorList>
            <person name="Wu Y.-H."/>
            <person name="Cheng H."/>
            <person name="Jin X.-B."/>
            <person name="Wang C.-S."/>
            <person name="Xu X.-W."/>
        </authorList>
    </citation>
    <scope>NUCLEOTIDE SEQUENCE [LARGE SCALE GENOMIC DNA]</scope>
    <source>
        <strain evidence="11 12">JCM 12483</strain>
    </source>
</reference>
<gene>
    <name evidence="11" type="ORF">BIW53_13620</name>
</gene>
<comment type="caution">
    <text evidence="11">The sequence shown here is derived from an EMBL/GenBank/DDBJ whole genome shotgun (WGS) entry which is preliminary data.</text>
</comment>
<comment type="catalytic activity">
    <reaction evidence="9">
        <text>S-methyl-5'-thioadenosine + phosphate = 5-(methylsulfanyl)-alpha-D-ribose 1-phosphate + adenine</text>
        <dbReference type="Rhea" id="RHEA:11852"/>
        <dbReference type="ChEBI" id="CHEBI:16708"/>
        <dbReference type="ChEBI" id="CHEBI:17509"/>
        <dbReference type="ChEBI" id="CHEBI:43474"/>
        <dbReference type="ChEBI" id="CHEBI:58533"/>
        <dbReference type="EC" id="2.4.2.28"/>
    </reaction>
    <physiologicalReaction direction="left-to-right" evidence="9">
        <dbReference type="Rhea" id="RHEA:11853"/>
    </physiologicalReaction>
</comment>
<dbReference type="Proteomes" id="UP000180253">
    <property type="component" value="Unassembled WGS sequence"/>
</dbReference>
<dbReference type="STRING" id="327939.BIW53_13620"/>
<proteinExistence type="inferred from homology"/>
<comment type="catalytic activity">
    <reaction evidence="8">
        <text>adenosine + phosphate = alpha-D-ribose 1-phosphate + adenine</text>
        <dbReference type="Rhea" id="RHEA:27642"/>
        <dbReference type="ChEBI" id="CHEBI:16335"/>
        <dbReference type="ChEBI" id="CHEBI:16708"/>
        <dbReference type="ChEBI" id="CHEBI:43474"/>
        <dbReference type="ChEBI" id="CHEBI:57720"/>
        <dbReference type="EC" id="2.4.2.1"/>
    </reaction>
    <physiologicalReaction direction="left-to-right" evidence="8">
        <dbReference type="Rhea" id="RHEA:27643"/>
    </physiologicalReaction>
</comment>
<dbReference type="Pfam" id="PF02578">
    <property type="entry name" value="Cu-oxidase_4"/>
    <property type="match status" value="1"/>
</dbReference>
<protein>
    <recommendedName>
        <fullName evidence="10">Purine nucleoside phosphorylase</fullName>
    </recommendedName>
</protein>
<evidence type="ECO:0000313" key="11">
    <source>
        <dbReference type="EMBL" id="OHU95043.1"/>
    </source>
</evidence>
<dbReference type="GO" id="GO:0017061">
    <property type="term" value="F:S-methyl-5-thioadenosine phosphorylase activity"/>
    <property type="evidence" value="ECO:0007669"/>
    <property type="project" value="UniProtKB-EC"/>
</dbReference>
<dbReference type="InterPro" id="IPR003730">
    <property type="entry name" value="Cu_polyphenol_OxRdtase"/>
</dbReference>
<evidence type="ECO:0000313" key="12">
    <source>
        <dbReference type="Proteomes" id="UP000180253"/>
    </source>
</evidence>
<accession>A0A1S1N6Q3</accession>
<evidence type="ECO:0000256" key="3">
    <source>
        <dbReference type="ARBA" id="ARBA00022679"/>
    </source>
</evidence>
<dbReference type="GO" id="GO:0005507">
    <property type="term" value="F:copper ion binding"/>
    <property type="evidence" value="ECO:0007669"/>
    <property type="project" value="TreeGrafter"/>
</dbReference>
<keyword evidence="6" id="KW-0862">Zinc</keyword>
<comment type="catalytic activity">
    <reaction evidence="7">
        <text>adenosine + H2O + H(+) = inosine + NH4(+)</text>
        <dbReference type="Rhea" id="RHEA:24408"/>
        <dbReference type="ChEBI" id="CHEBI:15377"/>
        <dbReference type="ChEBI" id="CHEBI:15378"/>
        <dbReference type="ChEBI" id="CHEBI:16335"/>
        <dbReference type="ChEBI" id="CHEBI:17596"/>
        <dbReference type="ChEBI" id="CHEBI:28938"/>
        <dbReference type="EC" id="3.5.4.4"/>
    </reaction>
    <physiologicalReaction direction="left-to-right" evidence="7">
        <dbReference type="Rhea" id="RHEA:24409"/>
    </physiologicalReaction>
</comment>
<evidence type="ECO:0000256" key="9">
    <source>
        <dbReference type="ARBA" id="ARBA00049893"/>
    </source>
</evidence>
<evidence type="ECO:0000256" key="7">
    <source>
        <dbReference type="ARBA" id="ARBA00047989"/>
    </source>
</evidence>
<dbReference type="PANTHER" id="PTHR30616">
    <property type="entry name" value="UNCHARACTERIZED PROTEIN YFIH"/>
    <property type="match status" value="1"/>
</dbReference>
<keyword evidence="3" id="KW-0808">Transferase</keyword>
<comment type="catalytic activity">
    <reaction evidence="1">
        <text>inosine + phosphate = alpha-D-ribose 1-phosphate + hypoxanthine</text>
        <dbReference type="Rhea" id="RHEA:27646"/>
        <dbReference type="ChEBI" id="CHEBI:17368"/>
        <dbReference type="ChEBI" id="CHEBI:17596"/>
        <dbReference type="ChEBI" id="CHEBI:43474"/>
        <dbReference type="ChEBI" id="CHEBI:57720"/>
        <dbReference type="EC" id="2.4.2.1"/>
    </reaction>
    <physiologicalReaction direction="left-to-right" evidence="1">
        <dbReference type="Rhea" id="RHEA:27647"/>
    </physiologicalReaction>
</comment>
<evidence type="ECO:0000256" key="5">
    <source>
        <dbReference type="ARBA" id="ARBA00022801"/>
    </source>
</evidence>
<keyword evidence="5" id="KW-0378">Hydrolase</keyword>
<dbReference type="SUPFAM" id="SSF64438">
    <property type="entry name" value="CNF1/YfiH-like putative cysteine hydrolases"/>
    <property type="match status" value="1"/>
</dbReference>
<dbReference type="RefSeq" id="WP_070992558.1">
    <property type="nucleotide sequence ID" value="NZ_CBCSHD010000013.1"/>
</dbReference>